<gene>
    <name evidence="4" type="ORF">BN988_00687</name>
</gene>
<evidence type="ECO:0000256" key="3">
    <source>
        <dbReference type="SAM" id="MobiDB-lite"/>
    </source>
</evidence>
<feature type="compositionally biased region" description="Polar residues" evidence="3">
    <location>
        <begin position="11"/>
        <end position="24"/>
    </location>
</feature>
<evidence type="ECO:0000313" key="4">
    <source>
        <dbReference type="EMBL" id="CDO02230.1"/>
    </source>
</evidence>
<keyword evidence="4" id="KW-0282">Flagellum</keyword>
<reference evidence="4" key="1">
    <citation type="submission" date="2014-03" db="EMBL/GenBank/DDBJ databases">
        <title>Draft genome sequencing of Oceanobacillus picturae strain S1 isolated from human gut.</title>
        <authorList>
            <person name="Croce O."/>
            <person name="Lagier J.C."/>
            <person name="Raoult D."/>
        </authorList>
    </citation>
    <scope>NUCLEOTIDE SEQUENCE [LARGE SCALE GENOMIC DNA]</scope>
    <source>
        <strain evidence="4">S1</strain>
    </source>
</reference>
<feature type="region of interest" description="Disordered" evidence="3">
    <location>
        <begin position="1"/>
        <end position="24"/>
    </location>
</feature>
<dbReference type="NCBIfam" id="NF007197">
    <property type="entry name" value="PRK09618.1"/>
    <property type="match status" value="1"/>
</dbReference>
<dbReference type="Pfam" id="PF03963">
    <property type="entry name" value="FlgD"/>
    <property type="match status" value="1"/>
</dbReference>
<keyword evidence="2" id="KW-1005">Bacterial flagellum biogenesis</keyword>
<dbReference type="EMBL" id="CCAX010000001">
    <property type="protein sequence ID" value="CDO02230.1"/>
    <property type="molecule type" value="Genomic_DNA"/>
</dbReference>
<comment type="similarity">
    <text evidence="1">Belongs to the FlgD family.</text>
</comment>
<reference evidence="4" key="2">
    <citation type="submission" date="2014-03" db="EMBL/GenBank/DDBJ databases">
        <authorList>
            <person name="Urmite Genomes"/>
        </authorList>
    </citation>
    <scope>NUCLEOTIDE SEQUENCE</scope>
    <source>
        <strain evidence="4">S1</strain>
    </source>
</reference>
<proteinExistence type="inferred from homology"/>
<organism evidence="4 5">
    <name type="scientific">Oceanobacillus picturae</name>
    <dbReference type="NCBI Taxonomy" id="171693"/>
    <lineage>
        <taxon>Bacteria</taxon>
        <taxon>Bacillati</taxon>
        <taxon>Bacillota</taxon>
        <taxon>Bacilli</taxon>
        <taxon>Bacillales</taxon>
        <taxon>Bacillaceae</taxon>
        <taxon>Oceanobacillus</taxon>
    </lineage>
</organism>
<sequence length="153" mass="17060">MPVNLDPSLYLKNQSSERTPSTNLGKDEFLKILMAQLQNQDPSNPMDDKQFISQMAQFSSLEQTMNMAKSIDSLVESQMISPVIKYSHMIGKEVSYRAVDEETGEKGEEISSQVVSVSQHEGWAVLELKNGDKIYADAAIQVSDPTEEVEEEG</sequence>
<evidence type="ECO:0000256" key="1">
    <source>
        <dbReference type="ARBA" id="ARBA00010577"/>
    </source>
</evidence>
<dbReference type="AlphaFoldDB" id="W9B6E8"/>
<accession>W9B6E8</accession>
<dbReference type="Proteomes" id="UP000028863">
    <property type="component" value="Unassembled WGS sequence"/>
</dbReference>
<name>W9B6E8_9BACI</name>
<dbReference type="RefSeq" id="WP_036573066.1">
    <property type="nucleotide sequence ID" value="NZ_CABLBW010000001.1"/>
</dbReference>
<keyword evidence="4" id="KW-0969">Cilium</keyword>
<keyword evidence="5" id="KW-1185">Reference proteome</keyword>
<protein>
    <submittedName>
        <fullName evidence="4">Flagellar basal body rod modification protein</fullName>
    </submittedName>
</protein>
<comment type="caution">
    <text evidence="4">The sequence shown here is derived from an EMBL/GenBank/DDBJ whole genome shotgun (WGS) entry which is preliminary data.</text>
</comment>
<keyword evidence="4" id="KW-0966">Cell projection</keyword>
<evidence type="ECO:0000256" key="2">
    <source>
        <dbReference type="ARBA" id="ARBA00022795"/>
    </source>
</evidence>
<dbReference type="InterPro" id="IPR005648">
    <property type="entry name" value="FlgD"/>
</dbReference>
<dbReference type="STRING" id="171693.BN988_00687"/>
<dbReference type="GO" id="GO:0044781">
    <property type="term" value="P:bacterial-type flagellum organization"/>
    <property type="evidence" value="ECO:0007669"/>
    <property type="project" value="UniProtKB-KW"/>
</dbReference>
<evidence type="ECO:0000313" key="5">
    <source>
        <dbReference type="Proteomes" id="UP000028863"/>
    </source>
</evidence>
<dbReference type="eggNOG" id="COG1843">
    <property type="taxonomic scope" value="Bacteria"/>
</dbReference>